<feature type="region of interest" description="Disordered" evidence="1">
    <location>
        <begin position="32"/>
        <end position="51"/>
    </location>
</feature>
<proteinExistence type="predicted"/>
<reference evidence="2" key="1">
    <citation type="submission" date="2023-07" db="EMBL/GenBank/DDBJ databases">
        <title>draft genome sequence of fig (Ficus carica).</title>
        <authorList>
            <person name="Takahashi T."/>
            <person name="Nishimura K."/>
        </authorList>
    </citation>
    <scope>NUCLEOTIDE SEQUENCE</scope>
</reference>
<organism evidence="2 3">
    <name type="scientific">Ficus carica</name>
    <name type="common">Common fig</name>
    <dbReference type="NCBI Taxonomy" id="3494"/>
    <lineage>
        <taxon>Eukaryota</taxon>
        <taxon>Viridiplantae</taxon>
        <taxon>Streptophyta</taxon>
        <taxon>Embryophyta</taxon>
        <taxon>Tracheophyta</taxon>
        <taxon>Spermatophyta</taxon>
        <taxon>Magnoliopsida</taxon>
        <taxon>eudicotyledons</taxon>
        <taxon>Gunneridae</taxon>
        <taxon>Pentapetalae</taxon>
        <taxon>rosids</taxon>
        <taxon>fabids</taxon>
        <taxon>Rosales</taxon>
        <taxon>Moraceae</taxon>
        <taxon>Ficeae</taxon>
        <taxon>Ficus</taxon>
    </lineage>
</organism>
<protein>
    <submittedName>
        <fullName evidence="2">Uncharacterized protein</fullName>
    </submittedName>
</protein>
<sequence length="51" mass="5951">MLDARLWRDCTVDCEIWVGHRHGDWKYVMRDRSGSPALCDQGRTGSPTKMR</sequence>
<comment type="caution">
    <text evidence="2">The sequence shown here is derived from an EMBL/GenBank/DDBJ whole genome shotgun (WGS) entry which is preliminary data.</text>
</comment>
<accession>A0AA88JBB0</accession>
<gene>
    <name evidence="2" type="ORF">TIFTF001_039666</name>
</gene>
<dbReference type="AlphaFoldDB" id="A0AA88JBB0"/>
<name>A0AA88JBB0_FICCA</name>
<dbReference type="Proteomes" id="UP001187192">
    <property type="component" value="Unassembled WGS sequence"/>
</dbReference>
<evidence type="ECO:0000313" key="3">
    <source>
        <dbReference type="Proteomes" id="UP001187192"/>
    </source>
</evidence>
<keyword evidence="3" id="KW-1185">Reference proteome</keyword>
<dbReference type="EMBL" id="BTGU01001198">
    <property type="protein sequence ID" value="GMN70623.1"/>
    <property type="molecule type" value="Genomic_DNA"/>
</dbReference>
<evidence type="ECO:0000256" key="1">
    <source>
        <dbReference type="SAM" id="MobiDB-lite"/>
    </source>
</evidence>
<evidence type="ECO:0000313" key="2">
    <source>
        <dbReference type="EMBL" id="GMN70623.1"/>
    </source>
</evidence>